<evidence type="ECO:0000313" key="2">
    <source>
        <dbReference type="Proteomes" id="UP000584706"/>
    </source>
</evidence>
<sequence length="53" mass="5969">MQGMKSHNYTKDGRIHESCQVGQFMIGTVRPLKSETRKSTNKCSELLSDIPSI</sequence>
<accession>A0A7J9S587</accession>
<evidence type="ECO:0000313" key="1">
    <source>
        <dbReference type="EMBL" id="MBB6067842.1"/>
    </source>
</evidence>
<reference evidence="1 2" key="1">
    <citation type="submission" date="2020-08" db="EMBL/GenBank/DDBJ databases">
        <title>Genomic Encyclopedia of Type Strains, Phase IV (KMG-V): Genome sequencing to study the core and pangenomes of soil and plant-associated prokaryotes.</title>
        <authorList>
            <person name="Whitman W."/>
        </authorList>
    </citation>
    <scope>NUCLEOTIDE SEQUENCE [LARGE SCALE GENOMIC DNA]</scope>
    <source>
        <strain evidence="1 2">DSM 7078</strain>
    </source>
</reference>
<comment type="caution">
    <text evidence="1">The sequence shown here is derived from an EMBL/GenBank/DDBJ whole genome shotgun (WGS) entry which is preliminary data.</text>
</comment>
<dbReference type="AlphaFoldDB" id="A0A7J9S587"/>
<protein>
    <submittedName>
        <fullName evidence="1">Uncharacterized protein</fullName>
    </submittedName>
</protein>
<proteinExistence type="predicted"/>
<organism evidence="1 2">
    <name type="scientific">Methanococcus maripaludis</name>
    <name type="common">Methanococcus deltae</name>
    <dbReference type="NCBI Taxonomy" id="39152"/>
    <lineage>
        <taxon>Archaea</taxon>
        <taxon>Methanobacteriati</taxon>
        <taxon>Methanobacteriota</taxon>
        <taxon>Methanomada group</taxon>
        <taxon>Methanococci</taxon>
        <taxon>Methanococcales</taxon>
        <taxon>Methanococcaceae</taxon>
        <taxon>Methanococcus</taxon>
    </lineage>
</organism>
<dbReference type="Proteomes" id="UP000584706">
    <property type="component" value="Unassembled WGS sequence"/>
</dbReference>
<dbReference type="RefSeq" id="WP_183546872.1">
    <property type="nucleotide sequence ID" value="NZ_JACHIQ010000002.1"/>
</dbReference>
<gene>
    <name evidence="1" type="ORF">HNP97_001352</name>
</gene>
<dbReference type="EMBL" id="JACHIQ010000002">
    <property type="protein sequence ID" value="MBB6067842.1"/>
    <property type="molecule type" value="Genomic_DNA"/>
</dbReference>
<name>A0A7J9S587_METMI</name>